<dbReference type="Proteomes" id="UP001215598">
    <property type="component" value="Unassembled WGS sequence"/>
</dbReference>
<proteinExistence type="predicted"/>
<organism evidence="2 3">
    <name type="scientific">Mycena metata</name>
    <dbReference type="NCBI Taxonomy" id="1033252"/>
    <lineage>
        <taxon>Eukaryota</taxon>
        <taxon>Fungi</taxon>
        <taxon>Dikarya</taxon>
        <taxon>Basidiomycota</taxon>
        <taxon>Agaricomycotina</taxon>
        <taxon>Agaricomycetes</taxon>
        <taxon>Agaricomycetidae</taxon>
        <taxon>Agaricales</taxon>
        <taxon>Marasmiineae</taxon>
        <taxon>Mycenaceae</taxon>
        <taxon>Mycena</taxon>
    </lineage>
</organism>
<accession>A0AAD7K1I2</accession>
<evidence type="ECO:0000313" key="3">
    <source>
        <dbReference type="Proteomes" id="UP001215598"/>
    </source>
</evidence>
<protein>
    <recommendedName>
        <fullName evidence="1">DUF6699 domain-containing protein</fullName>
    </recommendedName>
</protein>
<dbReference type="Pfam" id="PF20415">
    <property type="entry name" value="DUF6699"/>
    <property type="match status" value="1"/>
</dbReference>
<dbReference type="AlphaFoldDB" id="A0AAD7K1I2"/>
<feature type="domain" description="DUF6699" evidence="1">
    <location>
        <begin position="77"/>
        <end position="210"/>
    </location>
</feature>
<name>A0AAD7K1I2_9AGAR</name>
<dbReference type="InterPro" id="IPR046522">
    <property type="entry name" value="DUF6699"/>
</dbReference>
<reference evidence="2" key="1">
    <citation type="submission" date="2023-03" db="EMBL/GenBank/DDBJ databases">
        <title>Massive genome expansion in bonnet fungi (Mycena s.s.) driven by repeated elements and novel gene families across ecological guilds.</title>
        <authorList>
            <consortium name="Lawrence Berkeley National Laboratory"/>
            <person name="Harder C.B."/>
            <person name="Miyauchi S."/>
            <person name="Viragh M."/>
            <person name="Kuo A."/>
            <person name="Thoen E."/>
            <person name="Andreopoulos B."/>
            <person name="Lu D."/>
            <person name="Skrede I."/>
            <person name="Drula E."/>
            <person name="Henrissat B."/>
            <person name="Morin E."/>
            <person name="Kohler A."/>
            <person name="Barry K."/>
            <person name="LaButti K."/>
            <person name="Morin E."/>
            <person name="Salamov A."/>
            <person name="Lipzen A."/>
            <person name="Mereny Z."/>
            <person name="Hegedus B."/>
            <person name="Baldrian P."/>
            <person name="Stursova M."/>
            <person name="Weitz H."/>
            <person name="Taylor A."/>
            <person name="Grigoriev I.V."/>
            <person name="Nagy L.G."/>
            <person name="Martin F."/>
            <person name="Kauserud H."/>
        </authorList>
    </citation>
    <scope>NUCLEOTIDE SEQUENCE</scope>
    <source>
        <strain evidence="2">CBHHK182m</strain>
    </source>
</reference>
<evidence type="ECO:0000313" key="2">
    <source>
        <dbReference type="EMBL" id="KAJ7776334.1"/>
    </source>
</evidence>
<dbReference type="EMBL" id="JARKIB010000009">
    <property type="protein sequence ID" value="KAJ7776334.1"/>
    <property type="molecule type" value="Genomic_DNA"/>
</dbReference>
<keyword evidence="3" id="KW-1185">Reference proteome</keyword>
<sequence>MARKHVRFSVEDTFYSPISSCLTPLRPAASLSTLGSPLPDYAPLPGPTPFTPESYIESAIKSPHLHPVLAVSDLPVLTYDVSLPPSTISTHQPGLSSLVLLEPAVVPQRSTVTLRTPHLPWPIVVEASNHHFVTVSDVLDSIYASLRTNITPTEFQALETREQQRRASEAYTLRYGRLHGLLGYEDEKRQGVKRVDFLMGCTRFQGLSASDSAGVWQLHTC</sequence>
<gene>
    <name evidence="2" type="ORF">B0H16DRAFT_1302431</name>
</gene>
<comment type="caution">
    <text evidence="2">The sequence shown here is derived from an EMBL/GenBank/DDBJ whole genome shotgun (WGS) entry which is preliminary data.</text>
</comment>
<evidence type="ECO:0000259" key="1">
    <source>
        <dbReference type="Pfam" id="PF20415"/>
    </source>
</evidence>